<dbReference type="Proteomes" id="UP000005297">
    <property type="component" value="Unassembled WGS sequence"/>
</dbReference>
<evidence type="ECO:0000256" key="4">
    <source>
        <dbReference type="ARBA" id="ARBA00022741"/>
    </source>
</evidence>
<dbReference type="RefSeq" id="WP_009851411.1">
    <property type="nucleotide sequence ID" value="NZ_DS022295.1"/>
</dbReference>
<keyword evidence="3" id="KW-0536">Nodulation</keyword>
<feature type="domain" description="ABC transporter" evidence="6">
    <location>
        <begin position="4"/>
        <end position="233"/>
    </location>
</feature>
<keyword evidence="4" id="KW-0547">Nucleotide-binding</keyword>
<protein>
    <submittedName>
        <fullName evidence="7">ABC transporter component</fullName>
    </submittedName>
</protein>
<dbReference type="GO" id="GO:0016887">
    <property type="term" value="F:ATP hydrolysis activity"/>
    <property type="evidence" value="ECO:0007669"/>
    <property type="project" value="InterPro"/>
</dbReference>
<dbReference type="STRING" id="314344.AL013_05955"/>
<evidence type="ECO:0000313" key="8">
    <source>
        <dbReference type="Proteomes" id="UP000005297"/>
    </source>
</evidence>
<dbReference type="PANTHER" id="PTHR42711:SF5">
    <property type="entry name" value="ABC TRANSPORTER ATP-BINDING PROTEIN NATA"/>
    <property type="match status" value="1"/>
</dbReference>
<dbReference type="PROSITE" id="PS00211">
    <property type="entry name" value="ABC_TRANSPORTER_1"/>
    <property type="match status" value="1"/>
</dbReference>
<evidence type="ECO:0000256" key="2">
    <source>
        <dbReference type="ARBA" id="ARBA00022448"/>
    </source>
</evidence>
<proteinExistence type="inferred from homology"/>
<accession>Q0EY18</accession>
<dbReference type="PROSITE" id="PS50893">
    <property type="entry name" value="ABC_TRANSPORTER_2"/>
    <property type="match status" value="1"/>
</dbReference>
<evidence type="ECO:0000256" key="3">
    <source>
        <dbReference type="ARBA" id="ARBA00022458"/>
    </source>
</evidence>
<dbReference type="CDD" id="cd03230">
    <property type="entry name" value="ABC_DR_subfamily_A"/>
    <property type="match status" value="1"/>
</dbReference>
<dbReference type="InParanoid" id="Q0EY18"/>
<dbReference type="Gene3D" id="3.40.50.300">
    <property type="entry name" value="P-loop containing nucleotide triphosphate hydrolases"/>
    <property type="match status" value="1"/>
</dbReference>
<comment type="caution">
    <text evidence="7">The sequence shown here is derived from an EMBL/GenBank/DDBJ whole genome shotgun (WGS) entry which is preliminary data.</text>
</comment>
<evidence type="ECO:0000259" key="6">
    <source>
        <dbReference type="PROSITE" id="PS50893"/>
    </source>
</evidence>
<dbReference type="InterPro" id="IPR017871">
    <property type="entry name" value="ABC_transporter-like_CS"/>
</dbReference>
<dbReference type="FunCoup" id="Q0EY18">
    <property type="interactions" value="257"/>
</dbReference>
<organism evidence="7 8">
    <name type="scientific">Mariprofundus ferrooxydans PV-1</name>
    <dbReference type="NCBI Taxonomy" id="314345"/>
    <lineage>
        <taxon>Bacteria</taxon>
        <taxon>Pseudomonadati</taxon>
        <taxon>Pseudomonadota</taxon>
        <taxon>Candidatius Mariprofundia</taxon>
        <taxon>Mariprofundales</taxon>
        <taxon>Mariprofundaceae</taxon>
        <taxon>Mariprofundus</taxon>
    </lineage>
</organism>
<dbReference type="eggNOG" id="COG1131">
    <property type="taxonomic scope" value="Bacteria"/>
</dbReference>
<dbReference type="SUPFAM" id="SSF52540">
    <property type="entry name" value="P-loop containing nucleoside triphosphate hydrolases"/>
    <property type="match status" value="1"/>
</dbReference>
<dbReference type="GO" id="GO:0005524">
    <property type="term" value="F:ATP binding"/>
    <property type="evidence" value="ECO:0007669"/>
    <property type="project" value="UniProtKB-KW"/>
</dbReference>
<dbReference type="InterPro" id="IPR003593">
    <property type="entry name" value="AAA+_ATPase"/>
</dbReference>
<evidence type="ECO:0000256" key="5">
    <source>
        <dbReference type="ARBA" id="ARBA00022840"/>
    </source>
</evidence>
<evidence type="ECO:0000313" key="7">
    <source>
        <dbReference type="EMBL" id="EAU54208.1"/>
    </source>
</evidence>
<dbReference type="Pfam" id="PF00005">
    <property type="entry name" value="ABC_tran"/>
    <property type="match status" value="1"/>
</dbReference>
<dbReference type="SMART" id="SM00382">
    <property type="entry name" value="AAA"/>
    <property type="match status" value="1"/>
</dbReference>
<keyword evidence="2" id="KW-0813">Transport</keyword>
<dbReference type="InterPro" id="IPR003439">
    <property type="entry name" value="ABC_transporter-like_ATP-bd"/>
</dbReference>
<sequence>MNAFEINGLSKVYENGNRALNDVSLTVPKGSFYALLGPNGAGKSTMINILADTVRPSSGTVSLLGHDLFNERNWCKRRMGVVPQEIAFDPFFTPREVLRFTSGLFGCKPDEAWLDELLDRLELTVHAGKKARQLSGGMRRRLLVAQALVHRPELVILDEPTAGVDVELRRKLWDFMRELNDAGTTILLTTHYLDEAEELCDHVAIIDHGALLTAQPMRALMRDIASSYLWLNYGQAVTLTDADHDALAGLEPRSSDEGVCLKLGRSENGDSTFHQTYQAAVARFGPPLDAGVRSEDLEDVFLRLTRRAGGDDAAAECKS</sequence>
<comment type="similarity">
    <text evidence="1">Belongs to the ABC transporter superfamily.</text>
</comment>
<gene>
    <name evidence="7" type="ORF">SPV1_05587</name>
</gene>
<dbReference type="EMBL" id="AATS01000011">
    <property type="protein sequence ID" value="EAU54208.1"/>
    <property type="molecule type" value="Genomic_DNA"/>
</dbReference>
<dbReference type="OrthoDB" id="24472at2"/>
<name>Q0EY18_9PROT</name>
<reference evidence="7 8" key="1">
    <citation type="submission" date="2006-09" db="EMBL/GenBank/DDBJ databases">
        <authorList>
            <person name="Emerson D."/>
            <person name="Ferriera S."/>
            <person name="Johnson J."/>
            <person name="Kravitz S."/>
            <person name="Halpern A."/>
            <person name="Remington K."/>
            <person name="Beeson K."/>
            <person name="Tran B."/>
            <person name="Rogers Y.-H."/>
            <person name="Friedman R."/>
            <person name="Venter J.C."/>
        </authorList>
    </citation>
    <scope>NUCLEOTIDE SEQUENCE [LARGE SCALE GENOMIC DNA]</scope>
    <source>
        <strain evidence="7 8">PV-1</strain>
    </source>
</reference>
<keyword evidence="5" id="KW-0067">ATP-binding</keyword>
<dbReference type="InterPro" id="IPR027417">
    <property type="entry name" value="P-loop_NTPase"/>
</dbReference>
<dbReference type="PANTHER" id="PTHR42711">
    <property type="entry name" value="ABC TRANSPORTER ATP-BINDING PROTEIN"/>
    <property type="match status" value="1"/>
</dbReference>
<dbReference type="InterPro" id="IPR050763">
    <property type="entry name" value="ABC_transporter_ATP-binding"/>
</dbReference>
<dbReference type="HOGENOM" id="CLU_000604_1_2_0"/>
<dbReference type="AlphaFoldDB" id="Q0EY18"/>
<evidence type="ECO:0000256" key="1">
    <source>
        <dbReference type="ARBA" id="ARBA00005417"/>
    </source>
</evidence>
<keyword evidence="8" id="KW-1185">Reference proteome</keyword>